<comment type="caution">
    <text evidence="9">The sequence shown here is derived from an EMBL/GenBank/DDBJ whole genome shotgun (WGS) entry which is preliminary data.</text>
</comment>
<dbReference type="AlphaFoldDB" id="K0KUY7"/>
<keyword evidence="4" id="KW-0540">Nuclease</keyword>
<proteinExistence type="inferred from homology"/>
<comment type="similarity">
    <text evidence="2">Belongs to the REXO1/REXO3 family.</text>
</comment>
<evidence type="ECO:0000259" key="8">
    <source>
        <dbReference type="SMART" id="SM00479"/>
    </source>
</evidence>
<evidence type="ECO:0000256" key="4">
    <source>
        <dbReference type="ARBA" id="ARBA00022722"/>
    </source>
</evidence>
<evidence type="ECO:0000256" key="1">
    <source>
        <dbReference type="ARBA" id="ARBA00004123"/>
    </source>
</evidence>
<comment type="subcellular location">
    <subcellularLocation>
        <location evidence="1">Nucleus</location>
    </subcellularLocation>
</comment>
<evidence type="ECO:0000313" key="10">
    <source>
        <dbReference type="Proteomes" id="UP000009328"/>
    </source>
</evidence>
<organism evidence="9 10">
    <name type="scientific">Wickerhamomyces ciferrii (strain ATCC 14091 / BCRC 22168 / CBS 111 / JCM 3599 / NBRC 0793 / NRRL Y-1031 F-60-10)</name>
    <name type="common">Yeast</name>
    <name type="synonym">Pichia ciferrii</name>
    <dbReference type="NCBI Taxonomy" id="1206466"/>
    <lineage>
        <taxon>Eukaryota</taxon>
        <taxon>Fungi</taxon>
        <taxon>Dikarya</taxon>
        <taxon>Ascomycota</taxon>
        <taxon>Saccharomycotina</taxon>
        <taxon>Saccharomycetes</taxon>
        <taxon>Phaffomycetales</taxon>
        <taxon>Wickerhamomycetaceae</taxon>
        <taxon>Wickerhamomyces</taxon>
    </lineage>
</organism>
<dbReference type="InterPro" id="IPR012337">
    <property type="entry name" value="RNaseH-like_sf"/>
</dbReference>
<keyword evidence="3" id="KW-0698">rRNA processing</keyword>
<evidence type="ECO:0000256" key="3">
    <source>
        <dbReference type="ARBA" id="ARBA00022552"/>
    </source>
</evidence>
<evidence type="ECO:0000256" key="7">
    <source>
        <dbReference type="ARBA" id="ARBA00023242"/>
    </source>
</evidence>
<evidence type="ECO:0000256" key="6">
    <source>
        <dbReference type="ARBA" id="ARBA00022839"/>
    </source>
</evidence>
<protein>
    <submittedName>
        <fullName evidence="9">Apoptosis-enhancing nuclease</fullName>
        <ecNumber evidence="9">3.1.-.-</ecNumber>
    </submittedName>
</protein>
<dbReference type="Proteomes" id="UP000009328">
    <property type="component" value="Unassembled WGS sequence"/>
</dbReference>
<dbReference type="GO" id="GO:0005634">
    <property type="term" value="C:nucleus"/>
    <property type="evidence" value="ECO:0007669"/>
    <property type="project" value="UniProtKB-SubCell"/>
</dbReference>
<dbReference type="STRING" id="1206466.K0KUY7"/>
<dbReference type="EMBL" id="CAIF01000177">
    <property type="protein sequence ID" value="CCH44973.1"/>
    <property type="molecule type" value="Genomic_DNA"/>
</dbReference>
<keyword evidence="7" id="KW-0539">Nucleus</keyword>
<dbReference type="InterPro" id="IPR047021">
    <property type="entry name" value="REXO1/3/4-like"/>
</dbReference>
<evidence type="ECO:0000256" key="5">
    <source>
        <dbReference type="ARBA" id="ARBA00022801"/>
    </source>
</evidence>
<keyword evidence="10" id="KW-1185">Reference proteome</keyword>
<dbReference type="SUPFAM" id="SSF53098">
    <property type="entry name" value="Ribonuclease H-like"/>
    <property type="match status" value="1"/>
</dbReference>
<reference evidence="9 10" key="1">
    <citation type="journal article" date="2012" name="Eukaryot. Cell">
        <title>Draft genome sequence of Wickerhamomyces ciferrii NRRL Y-1031 F-60-10.</title>
        <authorList>
            <person name="Schneider J."/>
            <person name="Andrea H."/>
            <person name="Blom J."/>
            <person name="Jaenicke S."/>
            <person name="Ruckert C."/>
            <person name="Schorsch C."/>
            <person name="Szczepanowski R."/>
            <person name="Farwick M."/>
            <person name="Goesmann A."/>
            <person name="Puhler A."/>
            <person name="Schaffer S."/>
            <person name="Tauch A."/>
            <person name="Kohler T."/>
            <person name="Brinkrolf K."/>
        </authorList>
    </citation>
    <scope>NUCLEOTIDE SEQUENCE [LARGE SCALE GENOMIC DNA]</scope>
    <source>
        <strain evidence="10">ATCC 14091 / BCRC 22168 / CBS 111 / JCM 3599 / NBRC 0793 / NRRL Y-1031 F-60-10</strain>
    </source>
</reference>
<dbReference type="GO" id="GO:0006364">
    <property type="term" value="P:rRNA processing"/>
    <property type="evidence" value="ECO:0007669"/>
    <property type="project" value="UniProtKB-KW"/>
</dbReference>
<dbReference type="GO" id="GO:0003676">
    <property type="term" value="F:nucleic acid binding"/>
    <property type="evidence" value="ECO:0007669"/>
    <property type="project" value="InterPro"/>
</dbReference>
<dbReference type="PANTHER" id="PTHR12801:SF115">
    <property type="entry name" value="FI18136P1-RELATED"/>
    <property type="match status" value="1"/>
</dbReference>
<dbReference type="EC" id="3.1.-.-" evidence="9"/>
<dbReference type="SMART" id="SM00479">
    <property type="entry name" value="EXOIII"/>
    <property type="match status" value="1"/>
</dbReference>
<sequence length="235" mass="26923">MTVDFDHYAIAEKLILTYDQLSRRSYPVHSKVPGFEGNPKILGSICLDLSIDGEFVETFRSFCTREPKIFALDCEMIQTSYLTKSVGKVAVVDINGKRILEEILFPNDPMYYMSKKTRYYEENFTVKSFKKLQNKLCNIIGVNDILVGHALQGDLRALKLRHPKIVDTRTLYEDVSSPKSLKSLAVVYLGENIQRSKRKHDPVEDFRASMSLFKKFCVKSKAKVIKDQEHPSSIS</sequence>
<accession>K0KUY7</accession>
<dbReference type="InterPro" id="IPR036397">
    <property type="entry name" value="RNaseH_sf"/>
</dbReference>
<dbReference type="InParanoid" id="K0KUY7"/>
<dbReference type="PANTHER" id="PTHR12801">
    <property type="entry name" value="RNA EXONUCLEASE REXO1 / RECO3 FAMILY MEMBER-RELATED"/>
    <property type="match status" value="1"/>
</dbReference>
<evidence type="ECO:0000313" key="9">
    <source>
        <dbReference type="EMBL" id="CCH44973.1"/>
    </source>
</evidence>
<keyword evidence="6" id="KW-0269">Exonuclease</keyword>
<dbReference type="eggNOG" id="KOG2248">
    <property type="taxonomic scope" value="Eukaryota"/>
</dbReference>
<dbReference type="GO" id="GO:0004527">
    <property type="term" value="F:exonuclease activity"/>
    <property type="evidence" value="ECO:0007669"/>
    <property type="project" value="UniProtKB-KW"/>
</dbReference>
<evidence type="ECO:0000256" key="2">
    <source>
        <dbReference type="ARBA" id="ARBA00006357"/>
    </source>
</evidence>
<gene>
    <name evidence="9" type="ORF">BN7_4551</name>
</gene>
<keyword evidence="5 9" id="KW-0378">Hydrolase</keyword>
<dbReference type="Gene3D" id="3.30.420.10">
    <property type="entry name" value="Ribonuclease H-like superfamily/Ribonuclease H"/>
    <property type="match status" value="1"/>
</dbReference>
<dbReference type="HOGENOM" id="CLU_109940_0_0_1"/>
<name>K0KUY7_WICCF</name>
<feature type="domain" description="Exonuclease" evidence="8">
    <location>
        <begin position="68"/>
        <end position="222"/>
    </location>
</feature>
<dbReference type="InterPro" id="IPR013520">
    <property type="entry name" value="Ribonucl_H"/>
</dbReference>